<proteinExistence type="predicted"/>
<accession>A0A7L7KVD0</accession>
<feature type="transmembrane region" description="Helical" evidence="1">
    <location>
        <begin position="322"/>
        <end position="341"/>
    </location>
</feature>
<evidence type="ECO:0000313" key="3">
    <source>
        <dbReference type="Proteomes" id="UP000514410"/>
    </source>
</evidence>
<sequence length="572" mass="65212">MQSILKNKYFKITIIAIITLGIFAIASFFSIYQTEFYHNSIWSFLGPSDNRFHMMRIEGLYQSILRHDYFPVINMSFMDGFGYISNIFYSDFLLYPVALMKLLGYSTAQAIACYYVILNFLTFVVAFLCFYKVQRKYWNSLVFSFVYTLSSYRLHDLLFRHDLGEVGAFLFLPIAMLGIYEIFYSERKRNWLFLTFGMTGIIYSHALSPVLVAILIVIVALCQIPELKLHPKRLLSLLWATICSGLLSIGYFLPMLEQLKHTTFQLTKTKSILVKGSDSLQDSFNWSLSNIIDKPNIGLILLIASVIIIVSAHKIQNKAVRHFSIIGVATFVCSTSVFPWILLNKTPFKMIQYTWRFDMITTLLLAIFVASDPLNIFKVNTIKGLLIAFVLLLSISAGYRLIQSYSAALIPYSEYDKMPPYSIGGGQEYLPVGTNTDTLKITKHQPKVTSGKAKITDFKQAGTKLTFNFKNAKNAEVNLPIIGYYGFQSKDSTGQVSKLTMDKQHNNLAKITINGKGKVVVNYYETKIQKSARHFSVISLIIMILIMIAYPFRSKLKPLLLKLKPKNEEKPI</sequence>
<feature type="transmembrane region" description="Helical" evidence="1">
    <location>
        <begin position="297"/>
        <end position="315"/>
    </location>
</feature>
<organism evidence="2 3">
    <name type="scientific">Companilactobacillus pabuli</name>
    <dbReference type="NCBI Taxonomy" id="2714036"/>
    <lineage>
        <taxon>Bacteria</taxon>
        <taxon>Bacillati</taxon>
        <taxon>Bacillota</taxon>
        <taxon>Bacilli</taxon>
        <taxon>Lactobacillales</taxon>
        <taxon>Lactobacillaceae</taxon>
        <taxon>Companilactobacillus</taxon>
    </lineage>
</organism>
<feature type="transmembrane region" description="Helical" evidence="1">
    <location>
        <begin position="234"/>
        <end position="253"/>
    </location>
</feature>
<dbReference type="RefSeq" id="WP_182082998.1">
    <property type="nucleotide sequence ID" value="NZ_CP049366.1"/>
</dbReference>
<gene>
    <name evidence="2" type="ORF">G6534_00710</name>
</gene>
<feature type="transmembrane region" description="Helical" evidence="1">
    <location>
        <begin position="191"/>
        <end position="222"/>
    </location>
</feature>
<reference evidence="2 3" key="1">
    <citation type="submission" date="2020-02" db="EMBL/GenBank/DDBJ databases">
        <title>Complete Genome Sequence of Lactobacillus sp. NFFJ11 Isolated from animal feed.</title>
        <authorList>
            <person name="Jung J.Y."/>
        </authorList>
    </citation>
    <scope>NUCLEOTIDE SEQUENCE [LARGE SCALE GENOMIC DNA]</scope>
    <source>
        <strain evidence="2 3">NFFJ11</strain>
    </source>
</reference>
<feature type="transmembrane region" description="Helical" evidence="1">
    <location>
        <begin position="12"/>
        <end position="32"/>
    </location>
</feature>
<protein>
    <submittedName>
        <fullName evidence="2">YfhO family protein</fullName>
    </submittedName>
</protein>
<keyword evidence="1" id="KW-0472">Membrane</keyword>
<evidence type="ECO:0000313" key="2">
    <source>
        <dbReference type="EMBL" id="QMT83262.1"/>
    </source>
</evidence>
<feature type="transmembrane region" description="Helical" evidence="1">
    <location>
        <begin position="532"/>
        <end position="552"/>
    </location>
</feature>
<feature type="transmembrane region" description="Helical" evidence="1">
    <location>
        <begin position="166"/>
        <end position="185"/>
    </location>
</feature>
<dbReference type="Proteomes" id="UP000514410">
    <property type="component" value="Chromosome"/>
</dbReference>
<feature type="transmembrane region" description="Helical" evidence="1">
    <location>
        <begin position="353"/>
        <end position="370"/>
    </location>
</feature>
<dbReference type="KEGG" id="cpab:G6534_00710"/>
<keyword evidence="1" id="KW-1133">Transmembrane helix</keyword>
<dbReference type="AlphaFoldDB" id="A0A7L7KVD0"/>
<name>A0A7L7KVD0_9LACO</name>
<evidence type="ECO:0000256" key="1">
    <source>
        <dbReference type="SAM" id="Phobius"/>
    </source>
</evidence>
<keyword evidence="3" id="KW-1185">Reference proteome</keyword>
<feature type="transmembrane region" description="Helical" evidence="1">
    <location>
        <begin position="111"/>
        <end position="131"/>
    </location>
</feature>
<keyword evidence="1" id="KW-0812">Transmembrane</keyword>
<dbReference type="EMBL" id="CP049366">
    <property type="protein sequence ID" value="QMT83262.1"/>
    <property type="molecule type" value="Genomic_DNA"/>
</dbReference>